<evidence type="ECO:0000313" key="2">
    <source>
        <dbReference type="WBParaSite" id="ES5_v2.g9079.t1"/>
    </source>
</evidence>
<dbReference type="WBParaSite" id="ES5_v2.g9079.t1">
    <property type="protein sequence ID" value="ES5_v2.g9079.t1"/>
    <property type="gene ID" value="ES5_v2.g9079"/>
</dbReference>
<protein>
    <submittedName>
        <fullName evidence="2">Fibrinogen C-terminal domain-containing protein</fullName>
    </submittedName>
</protein>
<reference evidence="2" key="1">
    <citation type="submission" date="2022-11" db="UniProtKB">
        <authorList>
            <consortium name="WormBaseParasite"/>
        </authorList>
    </citation>
    <scope>IDENTIFICATION</scope>
</reference>
<sequence>MIQNIFNAEIVASDYPLHIGKRCPQNQFDCDPASNKIHCIPLSSVRDCIKDCDNGADESCGVNKVVCDVGLKSTNLQCGKCVTAELIYSQCVDKKWSNLCNEPNVVKCASTDNCIHVDWVNDGEDDCGDGSDENPCLNELSCNEIESEEKSAEEVEQQFGNKQAIKQTGHSGRDLPCDCGDILLANPYASSKFAYTAFDWRCSNGSACPFKVFCDFELYGGGWTKIMQRIHPTISQFNRTWEEYKKGFTDKGDFWIGNDRLHSMSTSRICANELLIRIKVAKENVTILAHYDHFFVDDQFNSYRLTLGMLEQNPLLPPVLDGMLFARNNVFTTWDHRTTRCIEHGGGWWSPPDNCADFALTASFKAQNDYPGLHWVNTRISSVEMMLRPKLYVPPVRNNK</sequence>
<evidence type="ECO:0000313" key="1">
    <source>
        <dbReference type="Proteomes" id="UP000887579"/>
    </source>
</evidence>
<name>A0AC34GW73_9BILA</name>
<accession>A0AC34GW73</accession>
<organism evidence="1 2">
    <name type="scientific">Panagrolaimus sp. ES5</name>
    <dbReference type="NCBI Taxonomy" id="591445"/>
    <lineage>
        <taxon>Eukaryota</taxon>
        <taxon>Metazoa</taxon>
        <taxon>Ecdysozoa</taxon>
        <taxon>Nematoda</taxon>
        <taxon>Chromadorea</taxon>
        <taxon>Rhabditida</taxon>
        <taxon>Tylenchina</taxon>
        <taxon>Panagrolaimomorpha</taxon>
        <taxon>Panagrolaimoidea</taxon>
        <taxon>Panagrolaimidae</taxon>
        <taxon>Panagrolaimus</taxon>
    </lineage>
</organism>
<proteinExistence type="predicted"/>
<dbReference type="Proteomes" id="UP000887579">
    <property type="component" value="Unplaced"/>
</dbReference>